<evidence type="ECO:0000313" key="3">
    <source>
        <dbReference type="EMBL" id="CAJ0939950.1"/>
    </source>
</evidence>
<gene>
    <name evidence="3" type="ORF">RIMI_LOCUS8197323</name>
</gene>
<organism evidence="3 4">
    <name type="scientific">Ranitomeya imitator</name>
    <name type="common">mimic poison frog</name>
    <dbReference type="NCBI Taxonomy" id="111125"/>
    <lineage>
        <taxon>Eukaryota</taxon>
        <taxon>Metazoa</taxon>
        <taxon>Chordata</taxon>
        <taxon>Craniata</taxon>
        <taxon>Vertebrata</taxon>
        <taxon>Euteleostomi</taxon>
        <taxon>Amphibia</taxon>
        <taxon>Batrachia</taxon>
        <taxon>Anura</taxon>
        <taxon>Neobatrachia</taxon>
        <taxon>Hyloidea</taxon>
        <taxon>Dendrobatidae</taxon>
        <taxon>Dendrobatinae</taxon>
        <taxon>Ranitomeya</taxon>
    </lineage>
</organism>
<dbReference type="InterPro" id="IPR024831">
    <property type="entry name" value="Uroplakin-3"/>
</dbReference>
<proteinExistence type="predicted"/>
<name>A0ABN9LIA1_9NEOB</name>
<keyword evidence="1" id="KW-0812">Transmembrane</keyword>
<comment type="caution">
    <text evidence="3">The sequence shown here is derived from an EMBL/GenBank/DDBJ whole genome shotgun (WGS) entry which is preliminary data.</text>
</comment>
<dbReference type="PANTHER" id="PTHR15446:SF17">
    <property type="entry name" value="UROPLAKIN-3A"/>
    <property type="match status" value="1"/>
</dbReference>
<evidence type="ECO:0000256" key="1">
    <source>
        <dbReference type="SAM" id="Phobius"/>
    </source>
</evidence>
<reference evidence="3" key="1">
    <citation type="submission" date="2023-07" db="EMBL/GenBank/DDBJ databases">
        <authorList>
            <person name="Stuckert A."/>
        </authorList>
    </citation>
    <scope>NUCLEOTIDE SEQUENCE</scope>
</reference>
<dbReference type="InterPro" id="IPR041201">
    <property type="entry name" value="PTPRJ_TM"/>
</dbReference>
<evidence type="ECO:0000259" key="2">
    <source>
        <dbReference type="Pfam" id="PF18861"/>
    </source>
</evidence>
<dbReference type="EMBL" id="CAUEEQ010016082">
    <property type="protein sequence ID" value="CAJ0939950.1"/>
    <property type="molecule type" value="Genomic_DNA"/>
</dbReference>
<feature type="domain" description="PTPRJ transmembrane" evidence="2">
    <location>
        <begin position="57"/>
        <end position="133"/>
    </location>
</feature>
<protein>
    <recommendedName>
        <fullName evidence="2">PTPRJ transmembrane domain-containing protein</fullName>
    </recommendedName>
</protein>
<keyword evidence="1" id="KW-1133">Transmembrane helix</keyword>
<keyword evidence="4" id="KW-1185">Reference proteome</keyword>
<accession>A0ABN9LIA1</accession>
<feature type="transmembrane region" description="Helical" evidence="1">
    <location>
        <begin position="175"/>
        <end position="201"/>
    </location>
</feature>
<dbReference type="Pfam" id="PF18861">
    <property type="entry name" value="PTP_tm"/>
    <property type="match status" value="1"/>
</dbReference>
<evidence type="ECO:0000313" key="4">
    <source>
        <dbReference type="Proteomes" id="UP001176940"/>
    </source>
</evidence>
<dbReference type="PANTHER" id="PTHR15446">
    <property type="entry name" value="UROPLAKIN III"/>
    <property type="match status" value="1"/>
</dbReference>
<keyword evidence="1" id="KW-0472">Membrane</keyword>
<sequence>MANETIVEDPTHAVAPLLCRSSVCNINPTQNTVTLERPYCFYTKTTPNKVALYVVKDSAVSQQLALTSTYYTTDKGSTGPYVADTIANPDCTENPTTADVEKYVYRVGSNVNCFNSAYCNGPLDNNTVYRFKYAFYDANNALLLESDWSAPIATKQGVSSTNIDTWPGRRSGGMIVITSILSVLTFFVLAGLVAAIITYYMSPTKELEPTRHESRMGHVVPQSLEGGAATAEGGERYSTNLQS</sequence>
<dbReference type="Proteomes" id="UP001176940">
    <property type="component" value="Unassembled WGS sequence"/>
</dbReference>